<accession>A0ABD5X723</accession>
<reference evidence="2 3" key="1">
    <citation type="journal article" date="2014" name="Int. J. Syst. Evol. Microbiol.">
        <title>Complete genome sequence of Corynebacterium casei LMG S-19264T (=DSM 44701T), isolated from a smear-ripened cheese.</title>
        <authorList>
            <consortium name="US DOE Joint Genome Institute (JGI-PGF)"/>
            <person name="Walter F."/>
            <person name="Albersmeier A."/>
            <person name="Kalinowski J."/>
            <person name="Ruckert C."/>
        </authorList>
    </citation>
    <scope>NUCLEOTIDE SEQUENCE [LARGE SCALE GENOMIC DNA]</scope>
    <source>
        <strain evidence="2 3">CGMCC 4.7215</strain>
    </source>
</reference>
<sequence length="66" mass="7389">MDGYRLLPRLGYAGLYFVTAGMLVASSLGTFLGLFAFGSIVWWPTLLFLVVVFALELHRFYVLNLA</sequence>
<evidence type="ECO:0000313" key="3">
    <source>
        <dbReference type="Proteomes" id="UP001596414"/>
    </source>
</evidence>
<keyword evidence="1" id="KW-0812">Transmembrane</keyword>
<comment type="caution">
    <text evidence="2">The sequence shown here is derived from an EMBL/GenBank/DDBJ whole genome shotgun (WGS) entry which is preliminary data.</text>
</comment>
<dbReference type="AlphaFoldDB" id="A0ABD5X723"/>
<evidence type="ECO:0000313" key="2">
    <source>
        <dbReference type="EMBL" id="MFC7125344.1"/>
    </source>
</evidence>
<feature type="transmembrane region" description="Helical" evidence="1">
    <location>
        <begin position="41"/>
        <end position="62"/>
    </location>
</feature>
<protein>
    <submittedName>
        <fullName evidence="2">Uncharacterized protein</fullName>
    </submittedName>
</protein>
<name>A0ABD5X723_9EURY</name>
<gene>
    <name evidence="2" type="ORF">ACFQJ7_04730</name>
</gene>
<dbReference type="EMBL" id="JBHSZQ010000004">
    <property type="protein sequence ID" value="MFC7125344.1"/>
    <property type="molecule type" value="Genomic_DNA"/>
</dbReference>
<evidence type="ECO:0000256" key="1">
    <source>
        <dbReference type="SAM" id="Phobius"/>
    </source>
</evidence>
<feature type="transmembrane region" description="Helical" evidence="1">
    <location>
        <begin position="12"/>
        <end position="35"/>
    </location>
</feature>
<keyword evidence="1" id="KW-1133">Transmembrane helix</keyword>
<dbReference type="RefSeq" id="WP_267636337.1">
    <property type="nucleotide sequence ID" value="NZ_JAODIY010000004.1"/>
</dbReference>
<organism evidence="2 3">
    <name type="scientific">Halovenus rubra</name>
    <dbReference type="NCBI Taxonomy" id="869890"/>
    <lineage>
        <taxon>Archaea</taxon>
        <taxon>Methanobacteriati</taxon>
        <taxon>Methanobacteriota</taxon>
        <taxon>Stenosarchaea group</taxon>
        <taxon>Halobacteria</taxon>
        <taxon>Halobacteriales</taxon>
        <taxon>Haloarculaceae</taxon>
        <taxon>Halovenus</taxon>
    </lineage>
</organism>
<keyword evidence="1" id="KW-0472">Membrane</keyword>
<dbReference type="Proteomes" id="UP001596414">
    <property type="component" value="Unassembled WGS sequence"/>
</dbReference>
<proteinExistence type="predicted"/>